<evidence type="ECO:0000256" key="7">
    <source>
        <dbReference type="ARBA" id="ARBA00019179"/>
    </source>
</evidence>
<feature type="binding site" evidence="14 15">
    <location>
        <position position="115"/>
    </location>
    <ligand>
        <name>a divalent metal cation</name>
        <dbReference type="ChEBI" id="CHEBI:60240"/>
    </ligand>
</feature>
<dbReference type="PANTHER" id="PTHR10954:SF18">
    <property type="entry name" value="RIBONUCLEASE HII"/>
    <property type="match status" value="1"/>
</dbReference>
<evidence type="ECO:0000256" key="3">
    <source>
        <dbReference type="ARBA" id="ARBA00004065"/>
    </source>
</evidence>
<gene>
    <name evidence="14 18" type="primary">rnhB</name>
    <name evidence="18" type="ORF">ROR02_25140</name>
</gene>
<dbReference type="GO" id="GO:0043137">
    <property type="term" value="P:DNA replication, removal of RNA primer"/>
    <property type="evidence" value="ECO:0007669"/>
    <property type="project" value="TreeGrafter"/>
</dbReference>
<dbReference type="GO" id="GO:0030145">
    <property type="term" value="F:manganese ion binding"/>
    <property type="evidence" value="ECO:0007669"/>
    <property type="project" value="UniProtKB-UniRule"/>
</dbReference>
<feature type="domain" description="RNase H type-2" evidence="17">
    <location>
        <begin position="12"/>
        <end position="205"/>
    </location>
</feature>
<evidence type="ECO:0000256" key="9">
    <source>
        <dbReference type="ARBA" id="ARBA00022722"/>
    </source>
</evidence>
<evidence type="ECO:0000256" key="1">
    <source>
        <dbReference type="ARBA" id="ARBA00000077"/>
    </source>
</evidence>
<evidence type="ECO:0000256" key="6">
    <source>
        <dbReference type="ARBA" id="ARBA00012180"/>
    </source>
</evidence>
<comment type="caution">
    <text evidence="18">The sequence shown here is derived from an EMBL/GenBank/DDBJ whole genome shotgun (WGS) entry which is preliminary data.</text>
</comment>
<dbReference type="InterPro" id="IPR001352">
    <property type="entry name" value="RNase_HII/HIII"/>
</dbReference>
<dbReference type="GO" id="GO:0032299">
    <property type="term" value="C:ribonuclease H2 complex"/>
    <property type="evidence" value="ECO:0007669"/>
    <property type="project" value="TreeGrafter"/>
</dbReference>
<evidence type="ECO:0000256" key="11">
    <source>
        <dbReference type="ARBA" id="ARBA00022759"/>
    </source>
</evidence>
<keyword evidence="11 14" id="KW-0255">Endonuclease</keyword>
<dbReference type="AlphaFoldDB" id="A0A512HA98"/>
<keyword evidence="8 14" id="KW-0963">Cytoplasm</keyword>
<evidence type="ECO:0000313" key="18">
    <source>
        <dbReference type="EMBL" id="GEO82383.1"/>
    </source>
</evidence>
<evidence type="ECO:0000256" key="14">
    <source>
        <dbReference type="HAMAP-Rule" id="MF_00052"/>
    </source>
</evidence>
<evidence type="ECO:0000256" key="8">
    <source>
        <dbReference type="ARBA" id="ARBA00022490"/>
    </source>
</evidence>
<keyword evidence="10 14" id="KW-0479">Metal-binding</keyword>
<evidence type="ECO:0000256" key="16">
    <source>
        <dbReference type="RuleBase" id="RU003515"/>
    </source>
</evidence>
<dbReference type="InterPro" id="IPR012337">
    <property type="entry name" value="RNaseH-like_sf"/>
</dbReference>
<proteinExistence type="inferred from homology"/>
<comment type="similarity">
    <text evidence="5 14 16">Belongs to the RNase HII family.</text>
</comment>
<comment type="cofactor">
    <cofactor evidence="14 15">
        <name>Mn(2+)</name>
        <dbReference type="ChEBI" id="CHEBI:29035"/>
    </cofactor>
    <cofactor evidence="14 15">
        <name>Mg(2+)</name>
        <dbReference type="ChEBI" id="CHEBI:18420"/>
    </cofactor>
    <text evidence="14 15">Manganese or magnesium. Binds 1 divalent metal ion per monomer in the absence of substrate. May bind a second metal ion after substrate binding.</text>
</comment>
<dbReference type="GO" id="GO:0005737">
    <property type="term" value="C:cytoplasm"/>
    <property type="evidence" value="ECO:0007669"/>
    <property type="project" value="UniProtKB-SubCell"/>
</dbReference>
<comment type="subcellular location">
    <subcellularLocation>
        <location evidence="4 14">Cytoplasm</location>
    </subcellularLocation>
</comment>
<dbReference type="CDD" id="cd07182">
    <property type="entry name" value="RNase_HII_bacteria_HII_like"/>
    <property type="match status" value="1"/>
</dbReference>
<dbReference type="PANTHER" id="PTHR10954">
    <property type="entry name" value="RIBONUCLEASE H2 SUBUNIT A"/>
    <property type="match status" value="1"/>
</dbReference>
<evidence type="ECO:0000256" key="2">
    <source>
        <dbReference type="ARBA" id="ARBA00001946"/>
    </source>
</evidence>
<feature type="binding site" evidence="14 15">
    <location>
        <position position="19"/>
    </location>
    <ligand>
        <name>a divalent metal cation</name>
        <dbReference type="ChEBI" id="CHEBI:60240"/>
    </ligand>
</feature>
<dbReference type="PROSITE" id="PS51975">
    <property type="entry name" value="RNASE_H_2"/>
    <property type="match status" value="1"/>
</dbReference>
<dbReference type="HAMAP" id="MF_00052_B">
    <property type="entry name" value="RNase_HII_B"/>
    <property type="match status" value="1"/>
</dbReference>
<comment type="function">
    <text evidence="3 14 16">Endonuclease that specifically degrades the RNA of RNA-DNA hybrids.</text>
</comment>
<dbReference type="GO" id="GO:0004523">
    <property type="term" value="F:RNA-DNA hybrid ribonuclease activity"/>
    <property type="evidence" value="ECO:0007669"/>
    <property type="project" value="UniProtKB-UniRule"/>
</dbReference>
<dbReference type="InterPro" id="IPR022898">
    <property type="entry name" value="RNase_HII"/>
</dbReference>
<dbReference type="InterPro" id="IPR024567">
    <property type="entry name" value="RNase_HII/HIII_dom"/>
</dbReference>
<keyword evidence="9 14" id="KW-0540">Nuclease</keyword>
<evidence type="ECO:0000259" key="17">
    <source>
        <dbReference type="PROSITE" id="PS51975"/>
    </source>
</evidence>
<feature type="binding site" evidence="14 15">
    <location>
        <position position="18"/>
    </location>
    <ligand>
        <name>a divalent metal cation</name>
        <dbReference type="ChEBI" id="CHEBI:60240"/>
    </ligand>
</feature>
<evidence type="ECO:0000313" key="19">
    <source>
        <dbReference type="Proteomes" id="UP000321567"/>
    </source>
</evidence>
<dbReference type="InterPro" id="IPR036397">
    <property type="entry name" value="RNaseH_sf"/>
</dbReference>
<keyword evidence="12 14" id="KW-0378">Hydrolase</keyword>
<comment type="cofactor">
    <cofactor evidence="2">
        <name>Mg(2+)</name>
        <dbReference type="ChEBI" id="CHEBI:18420"/>
    </cofactor>
</comment>
<evidence type="ECO:0000256" key="13">
    <source>
        <dbReference type="ARBA" id="ARBA00023211"/>
    </source>
</evidence>
<dbReference type="EC" id="3.1.26.4" evidence="6 14"/>
<dbReference type="NCBIfam" id="NF000595">
    <property type="entry name" value="PRK00015.1-3"/>
    <property type="match status" value="1"/>
</dbReference>
<evidence type="ECO:0000256" key="15">
    <source>
        <dbReference type="PROSITE-ProRule" id="PRU01319"/>
    </source>
</evidence>
<dbReference type="GO" id="GO:0006298">
    <property type="term" value="P:mismatch repair"/>
    <property type="evidence" value="ECO:0007669"/>
    <property type="project" value="TreeGrafter"/>
</dbReference>
<dbReference type="Gene3D" id="3.30.420.10">
    <property type="entry name" value="Ribonuclease H-like superfamily/Ribonuclease H"/>
    <property type="match status" value="1"/>
</dbReference>
<dbReference type="OrthoDB" id="9803420at2"/>
<dbReference type="RefSeq" id="WP_147164402.1">
    <property type="nucleotide sequence ID" value="NZ_BJZO01000075.1"/>
</dbReference>
<accession>A0A512HA98</accession>
<dbReference type="GO" id="GO:0003723">
    <property type="term" value="F:RNA binding"/>
    <property type="evidence" value="ECO:0007669"/>
    <property type="project" value="UniProtKB-UniRule"/>
</dbReference>
<keyword evidence="13 14" id="KW-0464">Manganese</keyword>
<dbReference type="Proteomes" id="UP000321567">
    <property type="component" value="Unassembled WGS sequence"/>
</dbReference>
<keyword evidence="19" id="KW-1185">Reference proteome</keyword>
<evidence type="ECO:0000256" key="4">
    <source>
        <dbReference type="ARBA" id="ARBA00004496"/>
    </source>
</evidence>
<name>A0A512HA98_9PROT</name>
<protein>
    <recommendedName>
        <fullName evidence="7 14">Ribonuclease HII</fullName>
        <shortName evidence="14">RNase HII</shortName>
        <ecNumber evidence="6 14">3.1.26.4</ecNumber>
    </recommendedName>
</protein>
<dbReference type="EMBL" id="BJZO01000075">
    <property type="protein sequence ID" value="GEO82383.1"/>
    <property type="molecule type" value="Genomic_DNA"/>
</dbReference>
<evidence type="ECO:0000256" key="10">
    <source>
        <dbReference type="ARBA" id="ARBA00022723"/>
    </source>
</evidence>
<sequence>MPDLSLEATLGGRVAGIDEVGRGPLAGPVVAAAVVIDPARFDPALGLLIDDSKRLNDRKRRALAVALRQDPGISVGLGAACVAEIDRLNILQAALLAMTRAVAALPFVPDQAVVDGVHLPALPCPGHAVVGGDGRVLSVAAASIVAKVLRDDLMAALARRYPGYAWEKNAGYGTRAHREALIRLGATPHHRRSFAPVRAVLNDPR</sequence>
<dbReference type="Pfam" id="PF01351">
    <property type="entry name" value="RNase_HII"/>
    <property type="match status" value="1"/>
</dbReference>
<comment type="catalytic activity">
    <reaction evidence="1 14 15 16">
        <text>Endonucleolytic cleavage to 5'-phosphomonoester.</text>
        <dbReference type="EC" id="3.1.26.4"/>
    </reaction>
</comment>
<dbReference type="SUPFAM" id="SSF53098">
    <property type="entry name" value="Ribonuclease H-like"/>
    <property type="match status" value="1"/>
</dbReference>
<reference evidence="18 19" key="1">
    <citation type="submission" date="2019-07" db="EMBL/GenBank/DDBJ databases">
        <title>Whole genome shotgun sequence of Rhodospirillum oryzae NBRC 107573.</title>
        <authorList>
            <person name="Hosoyama A."/>
            <person name="Uohara A."/>
            <person name="Ohji S."/>
            <person name="Ichikawa N."/>
        </authorList>
    </citation>
    <scope>NUCLEOTIDE SEQUENCE [LARGE SCALE GENOMIC DNA]</scope>
    <source>
        <strain evidence="18 19">NBRC 107573</strain>
    </source>
</reference>
<organism evidence="18 19">
    <name type="scientific">Pararhodospirillum oryzae</name>
    <dbReference type="NCBI Taxonomy" id="478448"/>
    <lineage>
        <taxon>Bacteria</taxon>
        <taxon>Pseudomonadati</taxon>
        <taxon>Pseudomonadota</taxon>
        <taxon>Alphaproteobacteria</taxon>
        <taxon>Rhodospirillales</taxon>
        <taxon>Rhodospirillaceae</taxon>
        <taxon>Pararhodospirillum</taxon>
    </lineage>
</organism>
<evidence type="ECO:0000256" key="12">
    <source>
        <dbReference type="ARBA" id="ARBA00022801"/>
    </source>
</evidence>
<evidence type="ECO:0000256" key="5">
    <source>
        <dbReference type="ARBA" id="ARBA00007383"/>
    </source>
</evidence>